<dbReference type="HOGENOM" id="CLU_062609_0_0_5"/>
<comment type="cofactor">
    <cofactor evidence="2">
        <name>Zn(2+)</name>
        <dbReference type="ChEBI" id="CHEBI:29105"/>
    </cofactor>
</comment>
<evidence type="ECO:0000313" key="9">
    <source>
        <dbReference type="EMBL" id="EGF91739.1"/>
    </source>
</evidence>
<dbReference type="EMBL" id="GL883077">
    <property type="protein sequence ID" value="EGF91739.1"/>
    <property type="molecule type" value="Genomic_DNA"/>
</dbReference>
<evidence type="ECO:0000256" key="2">
    <source>
        <dbReference type="ARBA" id="ARBA00001947"/>
    </source>
</evidence>
<evidence type="ECO:0000256" key="7">
    <source>
        <dbReference type="ARBA" id="ARBA00022833"/>
    </source>
</evidence>
<dbReference type="CDD" id="cd20294">
    <property type="entry name" value="cupin_KduI_N"/>
    <property type="match status" value="1"/>
</dbReference>
<protein>
    <recommendedName>
        <fullName evidence="5">5-dehydro-4-deoxy-D-glucuronate isomerase</fullName>
        <ecNumber evidence="5">5.3.1.17</ecNumber>
    </recommendedName>
</protein>
<keyword evidence="10" id="KW-1185">Reference proteome</keyword>
<dbReference type="InterPro" id="IPR021120">
    <property type="entry name" value="KduI/IolB_isomerase"/>
</dbReference>
<dbReference type="PANTHER" id="PTHR38461">
    <property type="entry name" value="4-DEOXY-L-THREO-5-HEXOSULOSE-URONATE KETOL-ISOMERASE"/>
    <property type="match status" value="1"/>
</dbReference>
<name>F4QIA1_9CAUL</name>
<sequence>MFRPDAVVLTYVHQERLVVGGAMPTSSVLRLPRHDDPPSMQGQPFLAHREMAVVNISTATGRVTVDGTAYDLAPNDALYVGRGASDVEFASPDPACPARFYLASTPAHRACPTRHIAIRAAHPIKRGALETANARTIHQLVVPGVCESAQLLVGLTILEPGSVWNTMPPHTHDRRSEVYFYFDVEPQSRVFHFMGRPEQMRHIVAGNEEAVVCPPWSVHTGVGTSRYAFIWAMGGENLDYNDMNNLDICQLT</sequence>
<dbReference type="NCBIfam" id="NF002091">
    <property type="entry name" value="PRK00924.1"/>
    <property type="match status" value="1"/>
</dbReference>
<evidence type="ECO:0000313" key="10">
    <source>
        <dbReference type="Proteomes" id="UP000006512"/>
    </source>
</evidence>
<reference evidence="10" key="1">
    <citation type="submission" date="2011-03" db="EMBL/GenBank/DDBJ databases">
        <title>Draft genome sequence of Brevundimonas diminuta.</title>
        <authorList>
            <person name="Brown P.J.B."/>
            <person name="Buechlein A."/>
            <person name="Hemmerich C."/>
            <person name="Brun Y.V."/>
        </authorList>
    </citation>
    <scope>NUCLEOTIDE SEQUENCE [LARGE SCALE GENOMIC DNA]</scope>
    <source>
        <strain evidence="10">C19</strain>
    </source>
</reference>
<keyword evidence="6" id="KW-0479">Metal-binding</keyword>
<dbReference type="Pfam" id="PF04962">
    <property type="entry name" value="KduI"/>
    <property type="match status" value="1"/>
</dbReference>
<keyword evidence="8 9" id="KW-0413">Isomerase</keyword>
<evidence type="ECO:0000256" key="8">
    <source>
        <dbReference type="ARBA" id="ARBA00023235"/>
    </source>
</evidence>
<dbReference type="STRING" id="715226.ABI_01690"/>
<dbReference type="GO" id="GO:0019698">
    <property type="term" value="P:D-galacturonate catabolic process"/>
    <property type="evidence" value="ECO:0007669"/>
    <property type="project" value="TreeGrafter"/>
</dbReference>
<dbReference type="PANTHER" id="PTHR38461:SF1">
    <property type="entry name" value="4-DEOXY-L-THREO-5-HEXOSULOSE-URONATE KETOL-ISOMERASE"/>
    <property type="match status" value="1"/>
</dbReference>
<dbReference type="SUPFAM" id="SSF51182">
    <property type="entry name" value="RmlC-like cupins"/>
    <property type="match status" value="1"/>
</dbReference>
<comment type="similarity">
    <text evidence="4">Belongs to the KduI family.</text>
</comment>
<dbReference type="InterPro" id="IPR014710">
    <property type="entry name" value="RmlC-like_jellyroll"/>
</dbReference>
<dbReference type="AlphaFoldDB" id="F4QIA1"/>
<dbReference type="EC" id="5.3.1.17" evidence="5"/>
<dbReference type="InterPro" id="IPR027449">
    <property type="entry name" value="KduI_N"/>
</dbReference>
<dbReference type="GO" id="GO:0046872">
    <property type="term" value="F:metal ion binding"/>
    <property type="evidence" value="ECO:0007669"/>
    <property type="project" value="UniProtKB-KW"/>
</dbReference>
<dbReference type="Gene3D" id="2.60.120.520">
    <property type="entry name" value="pectin degrading enzyme 5-keto 4- deoxyuronate isomerase, domain 1"/>
    <property type="match status" value="1"/>
</dbReference>
<organism evidence="9 10">
    <name type="scientific">Asticcacaulis biprosthecium C19</name>
    <dbReference type="NCBI Taxonomy" id="715226"/>
    <lineage>
        <taxon>Bacteria</taxon>
        <taxon>Pseudomonadati</taxon>
        <taxon>Pseudomonadota</taxon>
        <taxon>Alphaproteobacteria</taxon>
        <taxon>Caulobacterales</taxon>
        <taxon>Caulobacteraceae</taxon>
        <taxon>Asticcacaulis</taxon>
    </lineage>
</organism>
<evidence type="ECO:0000256" key="3">
    <source>
        <dbReference type="ARBA" id="ARBA00005148"/>
    </source>
</evidence>
<proteinExistence type="inferred from homology"/>
<dbReference type="UniPathway" id="UPA00545">
    <property type="reaction ID" value="UER00826"/>
</dbReference>
<dbReference type="CDD" id="cd20491">
    <property type="entry name" value="cupin_KduI_C"/>
    <property type="match status" value="1"/>
</dbReference>
<comment type="pathway">
    <text evidence="3">Glycan metabolism; pectin degradation; 2-dehydro-3-deoxy-D-gluconate from pectin: step 4/5.</text>
</comment>
<dbReference type="GO" id="GO:0045490">
    <property type="term" value="P:pectin catabolic process"/>
    <property type="evidence" value="ECO:0007669"/>
    <property type="project" value="UniProtKB-UniPathway"/>
</dbReference>
<dbReference type="InterPro" id="IPR011051">
    <property type="entry name" value="RmlC_Cupin_sf"/>
</dbReference>
<evidence type="ECO:0000256" key="5">
    <source>
        <dbReference type="ARBA" id="ARBA00012547"/>
    </source>
</evidence>
<dbReference type="eggNOG" id="COG3717">
    <property type="taxonomic scope" value="Bacteria"/>
</dbReference>
<accession>F4QIA1</accession>
<keyword evidence="7" id="KW-0862">Zinc</keyword>
<dbReference type="InterPro" id="IPR007045">
    <property type="entry name" value="KduI"/>
</dbReference>
<evidence type="ECO:0000256" key="1">
    <source>
        <dbReference type="ARBA" id="ARBA00000552"/>
    </source>
</evidence>
<evidence type="ECO:0000256" key="4">
    <source>
        <dbReference type="ARBA" id="ARBA00008086"/>
    </source>
</evidence>
<dbReference type="Proteomes" id="UP000006512">
    <property type="component" value="Unassembled WGS sequence"/>
</dbReference>
<dbReference type="GO" id="GO:0008697">
    <property type="term" value="F:4-deoxy-L-threo-5-hexosulose-uronate ketol-isomerase activity"/>
    <property type="evidence" value="ECO:0007669"/>
    <property type="project" value="UniProtKB-EC"/>
</dbReference>
<gene>
    <name evidence="9" type="ORF">ABI_01690</name>
</gene>
<comment type="catalytic activity">
    <reaction evidence="1">
        <text>5-dehydro-4-deoxy-D-glucuronate = 3-deoxy-D-glycero-2,5-hexodiulosonate</text>
        <dbReference type="Rhea" id="RHEA:23896"/>
        <dbReference type="ChEBI" id="CHEBI:17117"/>
        <dbReference type="ChEBI" id="CHEBI:29071"/>
        <dbReference type="EC" id="5.3.1.17"/>
    </reaction>
</comment>
<dbReference type="GO" id="GO:0042840">
    <property type="term" value="P:D-glucuronate catabolic process"/>
    <property type="evidence" value="ECO:0007669"/>
    <property type="project" value="TreeGrafter"/>
</dbReference>
<dbReference type="Gene3D" id="2.60.120.10">
    <property type="entry name" value="Jelly Rolls"/>
    <property type="match status" value="1"/>
</dbReference>
<evidence type="ECO:0000256" key="6">
    <source>
        <dbReference type="ARBA" id="ARBA00022723"/>
    </source>
</evidence>